<accession>M1JLE0</accession>
<protein>
    <submittedName>
        <fullName evidence="1">Uncharacterized protein</fullName>
    </submittedName>
</protein>
<reference evidence="1" key="1">
    <citation type="journal article" date="2013" name="Eukaryot. Cell">
        <title>Extremely Reduced Levels of Heterozygosity in the Vertebrate Pathogen Encephalitozoon cuniculi.</title>
        <authorList>
            <person name="Selman M."/>
            <person name="Sak B."/>
            <person name="Kvac M."/>
            <person name="Farinelli L."/>
            <person name="Weiss L.M."/>
            <person name="Corradi N."/>
        </authorList>
    </citation>
    <scope>NUCLEOTIDE SEQUENCE</scope>
</reference>
<dbReference type="VEuPathDB" id="MicrosporidiaDB:ECU09_1920"/>
<evidence type="ECO:0000313" key="1">
    <source>
        <dbReference type="EMBL" id="AGE96344.1"/>
    </source>
</evidence>
<gene>
    <name evidence="1" type="ORF">ECU09_1920</name>
</gene>
<dbReference type="AlphaFoldDB" id="M1JLE0"/>
<organism evidence="1">
    <name type="scientific">Encephalitozoon cuniculi</name>
    <name type="common">Microsporidian parasite</name>
    <dbReference type="NCBI Taxonomy" id="6035"/>
    <lineage>
        <taxon>Eukaryota</taxon>
        <taxon>Fungi</taxon>
        <taxon>Fungi incertae sedis</taxon>
        <taxon>Microsporidia</taxon>
        <taxon>Unikaryonidae</taxon>
        <taxon>Encephalitozoon</taxon>
    </lineage>
</organism>
<name>M1JLE0_ENCCN</name>
<dbReference type="EMBL" id="KC513616">
    <property type="protein sequence ID" value="AGE96344.1"/>
    <property type="molecule type" value="Genomic_DNA"/>
</dbReference>
<dbReference type="VEuPathDB" id="MicrosporidiaDB:M970_091960"/>
<dbReference type="VEuPathDB" id="MicrosporidiaDB:AEWD_092000"/>
<dbReference type="VEuPathDB" id="MicrosporidiaDB:AEWQ_091980"/>
<sequence>MGNGKEFVSPLDLAKRLRSNVYDPSETLLSLECLGKPLTIDRTQVRLIRRLSKFLYCLSVDKEILVSLVFNPEAIDTFMDFNKITMHRMHNGIYYCVDVQQ</sequence>
<dbReference type="VEuPathDB" id="MicrosporidiaDB:AEWR_091960"/>
<proteinExistence type="predicted"/>